<dbReference type="SUPFAM" id="SSF49785">
    <property type="entry name" value="Galactose-binding domain-like"/>
    <property type="match status" value="2"/>
</dbReference>
<dbReference type="EMBL" id="DXCD01000190">
    <property type="protein sequence ID" value="HIZ13711.1"/>
    <property type="molecule type" value="Genomic_DNA"/>
</dbReference>
<name>A0A9D2IK09_9FIRM</name>
<dbReference type="InterPro" id="IPR025883">
    <property type="entry name" value="Cadherin-like_domain"/>
</dbReference>
<evidence type="ECO:0000256" key="2">
    <source>
        <dbReference type="SAM" id="Coils"/>
    </source>
</evidence>
<dbReference type="PROSITE" id="PS50022">
    <property type="entry name" value="FA58C_3"/>
    <property type="match status" value="2"/>
</dbReference>
<evidence type="ECO:0000313" key="6">
    <source>
        <dbReference type="Proteomes" id="UP000824017"/>
    </source>
</evidence>
<evidence type="ECO:0000256" key="3">
    <source>
        <dbReference type="SAM" id="MobiDB-lite"/>
    </source>
</evidence>
<sequence length="1599" mass="175462">MQKVEECRLRISRKRRRSLLSLLCAFTVLCSTFLTFVPAVRAEAADSDAPELENLIIDRVYELTPMGEIPDGVTVNDTGFAPEITEYEGTAYSSVNEIKVYPFAESDTAEVRVNGSDLNNEGYFTVDVSEPGSHEVKVEVSDNGDTTDYTVDVEKVDTDYRDRRPVVKNETIMDALSVSTSFDNEEQLLEVMEKDYNVVLPESSKADGSYVETEESYWSVPGGSLPDASGTGAPVELFTVDLGDTYSVSRIRAAFGPSNMNLSQNRVRISVSTDGETWETPVTKGNMNTGTQYHQNVTRYEFGVSYDARYIRFEVTNWQFGDQKDLRIYQFMIFYDAGEVPEKQDAPEGAGVPHQHEDRHQYLASGQATVVERGLTMSGWTPSSGYGRGIPTAEESEQFGYDGPLFYDPDFENPDYMLYNPDALWGIAKAPFGGNNMASAGEPADFIPESMKPYIGNAISFCFGDEGGYSTSEAEAFGKWFDWTREHYPGVILHTNQFPNQWSRANLLEYFRIAEPDMICWDDYYGDSSWANPSSINLSNENVQKDAARRLLNLNTWKLYRELAHGGIDGTGSKPILFGQYLDAFAFNHSQSNKNLIVNTSILSGAKWLNFFRLEYQFDRAYLWDEDGTPTRGLLEWGQIIDRVHAIDDQLTRLNNDWIMFKMGTIGNEANASADGFRMGNFDDESSSDKNLEYGLADVSVTSLSEAHDGGTGDVVLGYYNTLPGLYESEIAEYFEGATAPKAFMIMNGLVAGQAERYNQFNIPAREAGSSDNTRQEITVTVDADFAAEHTLYMVDKDDTDENGSGRIKEVELSGSSFTVTLGGGEANLYFWDTDTTASADSEGEGTYASFAFDSHSETYWQPAETSETYTVANTFAPCTIDQVTILEKGSAVKEFHLEYLDENGDWQSFGEAGTEIGAVTTVAADASVKAQGIRLVITEADGIPAVYEIQVQEAAAEDPDQVNTLQVNDNTLGDGLFRFSYDELWSYRETESNDGMMSGSYPIENDGHFSNWADAEASFKFYGTGVELKLRADQASHIRAAVFDSEGNQIRDWTAGTNSGAILFSDLAGNNAVYTLKIQKADASQAGIDGAVVTYKGALPSSIEESSSTGASAVQEYVDQRTTEGDTNYFTYEPEAVSKQMGTDNSGFNQDADEADGWVEHVQDAQYQNLGFTRTNMDGAAYTLNFYGTGVQLYSGVTPMGDTTEGMDYGTLTFELDGEPVSAQTLDVTDLGTNGKVSARMWTVNVPDAGENADHTLKVTVNGGYSRIDYAVVNRYWEEAKDVQGAYTVSVTSGENGIAQLQGPERVPAGGSAVILISPDDGYEVDSIIVNNVSVTVPDDGQLVLTDIREDMNVQVTFRTASYDIVLESSEGGAVIPSSLKAEEGENVTLTPDVYEEYEFVSVSVKAQDGSTVETVVDEETGVYTFTMPASDVTVSGTFRKIEAADKTELKNKIEQAEQILKDLDQYVDDADAKQAFEDALTNAKAVYDNADAVQAEVDEAESTLANAMNALHKKADKSGLEQLVGELQKIDLTKYTEESGQVLSDALAEAEDLLNQDLTESDQQQIADMIAKLEAARNQLVPVKEDPENPGSGGEDP</sequence>
<protein>
    <submittedName>
        <fullName evidence="5">Discoidin domain-containing protein</fullName>
    </submittedName>
</protein>
<organism evidence="5 6">
    <name type="scientific">Candidatus Mediterraneibacter stercorigallinarum</name>
    <dbReference type="NCBI Taxonomy" id="2838686"/>
    <lineage>
        <taxon>Bacteria</taxon>
        <taxon>Bacillati</taxon>
        <taxon>Bacillota</taxon>
        <taxon>Clostridia</taxon>
        <taxon>Lachnospirales</taxon>
        <taxon>Lachnospiraceae</taxon>
        <taxon>Mediterraneibacter</taxon>
    </lineage>
</organism>
<comment type="caution">
    <text evidence="5">The sequence shown here is derived from an EMBL/GenBank/DDBJ whole genome shotgun (WGS) entry which is preliminary data.</text>
</comment>
<feature type="region of interest" description="Disordered" evidence="3">
    <location>
        <begin position="1580"/>
        <end position="1599"/>
    </location>
</feature>
<dbReference type="InterPro" id="IPR044060">
    <property type="entry name" value="Bacterial_rp_domain"/>
</dbReference>
<proteinExistence type="predicted"/>
<keyword evidence="1" id="KW-0378">Hydrolase</keyword>
<dbReference type="Gene3D" id="2.60.120.260">
    <property type="entry name" value="Galactose-binding domain-like"/>
    <property type="match status" value="4"/>
</dbReference>
<reference evidence="5" key="1">
    <citation type="journal article" date="2021" name="PeerJ">
        <title>Extensive microbial diversity within the chicken gut microbiome revealed by metagenomics and culture.</title>
        <authorList>
            <person name="Gilroy R."/>
            <person name="Ravi A."/>
            <person name="Getino M."/>
            <person name="Pursley I."/>
            <person name="Horton D.L."/>
            <person name="Alikhan N.F."/>
            <person name="Baker D."/>
            <person name="Gharbi K."/>
            <person name="Hall N."/>
            <person name="Watson M."/>
            <person name="Adriaenssens E.M."/>
            <person name="Foster-Nyarko E."/>
            <person name="Jarju S."/>
            <person name="Secka A."/>
            <person name="Antonio M."/>
            <person name="Oren A."/>
            <person name="Chaudhuri R.R."/>
            <person name="La Ragione R."/>
            <person name="Hildebrand F."/>
            <person name="Pallen M.J."/>
        </authorList>
    </citation>
    <scope>NUCLEOTIDE SEQUENCE</scope>
    <source>
        <strain evidence="5">ChiGjej1B1-13045</strain>
    </source>
</reference>
<evidence type="ECO:0000259" key="4">
    <source>
        <dbReference type="PROSITE" id="PS50022"/>
    </source>
</evidence>
<dbReference type="GO" id="GO:0016798">
    <property type="term" value="F:hydrolase activity, acting on glycosyl bonds"/>
    <property type="evidence" value="ECO:0007669"/>
    <property type="project" value="UniProtKB-KW"/>
</dbReference>
<feature type="non-terminal residue" evidence="5">
    <location>
        <position position="1599"/>
    </location>
</feature>
<evidence type="ECO:0000313" key="5">
    <source>
        <dbReference type="EMBL" id="HIZ13711.1"/>
    </source>
</evidence>
<gene>
    <name evidence="5" type="ORF">H9817_07290</name>
</gene>
<dbReference type="InterPro" id="IPR008979">
    <property type="entry name" value="Galactose-bd-like_sf"/>
</dbReference>
<dbReference type="Gene3D" id="1.20.1270.90">
    <property type="entry name" value="AF1782-like"/>
    <property type="match status" value="2"/>
</dbReference>
<dbReference type="InterPro" id="IPR000421">
    <property type="entry name" value="FA58C"/>
</dbReference>
<feature type="domain" description="F5/8 type C" evidence="4">
    <location>
        <begin position="171"/>
        <end position="331"/>
    </location>
</feature>
<keyword evidence="1" id="KW-0326">Glycosidase</keyword>
<dbReference type="Pfam" id="PF07554">
    <property type="entry name" value="FIVAR"/>
    <property type="match status" value="2"/>
</dbReference>
<evidence type="ECO:0000256" key="1">
    <source>
        <dbReference type="ARBA" id="ARBA00023295"/>
    </source>
</evidence>
<dbReference type="Pfam" id="PF12733">
    <property type="entry name" value="Cadherin-like"/>
    <property type="match status" value="1"/>
</dbReference>
<accession>A0A9D2IK09</accession>
<feature type="coiled-coil region" evidence="2">
    <location>
        <begin position="1441"/>
        <end position="1519"/>
    </location>
</feature>
<dbReference type="Pfam" id="PF18998">
    <property type="entry name" value="Flg_new_2"/>
    <property type="match status" value="1"/>
</dbReference>
<dbReference type="Pfam" id="PF00754">
    <property type="entry name" value="F5_F8_type_C"/>
    <property type="match status" value="2"/>
</dbReference>
<dbReference type="Proteomes" id="UP000824017">
    <property type="component" value="Unassembled WGS sequence"/>
</dbReference>
<keyword evidence="2" id="KW-0175">Coiled coil</keyword>
<feature type="domain" description="F5/8 type C" evidence="4">
    <location>
        <begin position="817"/>
        <end position="955"/>
    </location>
</feature>
<reference evidence="5" key="2">
    <citation type="submission" date="2021-04" db="EMBL/GenBank/DDBJ databases">
        <authorList>
            <person name="Gilroy R."/>
        </authorList>
    </citation>
    <scope>NUCLEOTIDE SEQUENCE</scope>
    <source>
        <strain evidence="5">ChiGjej1B1-13045</strain>
    </source>
</reference>